<evidence type="ECO:0000256" key="2">
    <source>
        <dbReference type="ARBA" id="ARBA00022630"/>
    </source>
</evidence>
<proteinExistence type="inferred from homology"/>
<dbReference type="EMBL" id="BMYV01000002">
    <property type="protein sequence ID" value="GGX67338.1"/>
    <property type="molecule type" value="Genomic_DNA"/>
</dbReference>
<evidence type="ECO:0000256" key="1">
    <source>
        <dbReference type="ARBA" id="ARBA00001917"/>
    </source>
</evidence>
<evidence type="ECO:0000256" key="4">
    <source>
        <dbReference type="ARBA" id="ARBA00038054"/>
    </source>
</evidence>
<gene>
    <name evidence="6" type="ORF">GCM10011309_16280</name>
</gene>
<dbReference type="Gene3D" id="2.30.110.10">
    <property type="entry name" value="Electron Transport, Fmn-binding Protein, Chain A"/>
    <property type="match status" value="1"/>
</dbReference>
<accession>A0A918NH64</accession>
<evidence type="ECO:0000259" key="5">
    <source>
        <dbReference type="SMART" id="SM00903"/>
    </source>
</evidence>
<dbReference type="AlphaFoldDB" id="A0A918NH64"/>
<reference evidence="6 7" key="1">
    <citation type="journal article" date="2014" name="Int. J. Syst. Evol. Microbiol.">
        <title>Complete genome sequence of Corynebacterium casei LMG S-19264T (=DSM 44701T), isolated from a smear-ripened cheese.</title>
        <authorList>
            <consortium name="US DOE Joint Genome Institute (JGI-PGF)"/>
            <person name="Walter F."/>
            <person name="Albersmeier A."/>
            <person name="Kalinowski J."/>
            <person name="Ruckert C."/>
        </authorList>
    </citation>
    <scope>NUCLEOTIDE SEQUENCE [LARGE SCALE GENOMIC DNA]</scope>
    <source>
        <strain evidence="6 7">KCTC 23968</strain>
    </source>
</reference>
<organism evidence="6 7">
    <name type="scientific">Litorimonas cladophorae</name>
    <dbReference type="NCBI Taxonomy" id="1220491"/>
    <lineage>
        <taxon>Bacteria</taxon>
        <taxon>Pseudomonadati</taxon>
        <taxon>Pseudomonadota</taxon>
        <taxon>Alphaproteobacteria</taxon>
        <taxon>Maricaulales</taxon>
        <taxon>Robiginitomaculaceae</taxon>
    </lineage>
</organism>
<dbReference type="SUPFAM" id="SSF50475">
    <property type="entry name" value="FMN-binding split barrel"/>
    <property type="match status" value="1"/>
</dbReference>
<keyword evidence="2" id="KW-0285">Flavoprotein</keyword>
<comment type="caution">
    <text evidence="6">The sequence shown here is derived from an EMBL/GenBank/DDBJ whole genome shotgun (WGS) entry which is preliminary data.</text>
</comment>
<dbReference type="GO" id="GO:0016646">
    <property type="term" value="F:oxidoreductase activity, acting on the CH-NH group of donors, NAD or NADP as acceptor"/>
    <property type="evidence" value="ECO:0007669"/>
    <property type="project" value="UniProtKB-ARBA"/>
</dbReference>
<keyword evidence="7" id="KW-1185">Reference proteome</keyword>
<dbReference type="RefSeq" id="WP_189584149.1">
    <property type="nucleotide sequence ID" value="NZ_BMYV01000002.1"/>
</dbReference>
<name>A0A918NH64_9PROT</name>
<dbReference type="Pfam" id="PF01613">
    <property type="entry name" value="Flavin_Reduct"/>
    <property type="match status" value="1"/>
</dbReference>
<sequence>MHFEADKISSATAYKLLSSTILPRPIAFVTSMNASGQLNAAPFSFFNAMGSAPPVVVLGFQPNADGSQKDTPNNIMETREFVVNLVDEPLAAQMNICAATLPADIDEVALAKLETTPSLGVKPPRLSASPVSLECKYFSDTVLGGGGRIIIGEVLHFHLRDTIVSSLNPLRIDIDALAPISRLNGPKYGRITDQFEIERPK</sequence>
<feature type="domain" description="Flavin reductase like" evidence="5">
    <location>
        <begin position="19"/>
        <end position="169"/>
    </location>
</feature>
<comment type="similarity">
    <text evidence="4">Belongs to the flavoredoxin family.</text>
</comment>
<evidence type="ECO:0000313" key="6">
    <source>
        <dbReference type="EMBL" id="GGX67338.1"/>
    </source>
</evidence>
<dbReference type="PANTHER" id="PTHR33798:SF5">
    <property type="entry name" value="FLAVIN REDUCTASE LIKE DOMAIN-CONTAINING PROTEIN"/>
    <property type="match status" value="1"/>
</dbReference>
<dbReference type="InterPro" id="IPR002563">
    <property type="entry name" value="Flavin_Rdtase-like_dom"/>
</dbReference>
<dbReference type="GO" id="GO:0010181">
    <property type="term" value="F:FMN binding"/>
    <property type="evidence" value="ECO:0007669"/>
    <property type="project" value="InterPro"/>
</dbReference>
<keyword evidence="3" id="KW-0288">FMN</keyword>
<evidence type="ECO:0000256" key="3">
    <source>
        <dbReference type="ARBA" id="ARBA00022643"/>
    </source>
</evidence>
<comment type="cofactor">
    <cofactor evidence="1">
        <name>FMN</name>
        <dbReference type="ChEBI" id="CHEBI:58210"/>
    </cofactor>
</comment>
<dbReference type="SMART" id="SM00903">
    <property type="entry name" value="Flavin_Reduct"/>
    <property type="match status" value="1"/>
</dbReference>
<protein>
    <recommendedName>
        <fullName evidence="5">Flavin reductase like domain-containing protein</fullName>
    </recommendedName>
</protein>
<evidence type="ECO:0000313" key="7">
    <source>
        <dbReference type="Proteomes" id="UP000600865"/>
    </source>
</evidence>
<dbReference type="Proteomes" id="UP000600865">
    <property type="component" value="Unassembled WGS sequence"/>
</dbReference>
<dbReference type="PANTHER" id="PTHR33798">
    <property type="entry name" value="FLAVOPROTEIN OXYGENASE"/>
    <property type="match status" value="1"/>
</dbReference>
<dbReference type="InterPro" id="IPR012349">
    <property type="entry name" value="Split_barrel_FMN-bd"/>
</dbReference>